<organism evidence="3 4">
    <name type="scientific">Meganyctiphanes norvegica</name>
    <name type="common">Northern krill</name>
    <name type="synonym">Thysanopoda norvegica</name>
    <dbReference type="NCBI Taxonomy" id="48144"/>
    <lineage>
        <taxon>Eukaryota</taxon>
        <taxon>Metazoa</taxon>
        <taxon>Ecdysozoa</taxon>
        <taxon>Arthropoda</taxon>
        <taxon>Crustacea</taxon>
        <taxon>Multicrustacea</taxon>
        <taxon>Malacostraca</taxon>
        <taxon>Eumalacostraca</taxon>
        <taxon>Eucarida</taxon>
        <taxon>Euphausiacea</taxon>
        <taxon>Euphausiidae</taxon>
        <taxon>Meganyctiphanes</taxon>
    </lineage>
</organism>
<feature type="transmembrane region" description="Helical" evidence="1">
    <location>
        <begin position="313"/>
        <end position="333"/>
    </location>
</feature>
<keyword evidence="4" id="KW-1185">Reference proteome</keyword>
<keyword evidence="1" id="KW-0472">Membrane</keyword>
<name>A0AAV2RPG7_MEGNR</name>
<keyword evidence="1" id="KW-1133">Transmembrane helix</keyword>
<evidence type="ECO:0000256" key="1">
    <source>
        <dbReference type="SAM" id="Phobius"/>
    </source>
</evidence>
<keyword evidence="2" id="KW-0732">Signal</keyword>
<keyword evidence="1" id="KW-0812">Transmembrane</keyword>
<proteinExistence type="predicted"/>
<feature type="signal peptide" evidence="2">
    <location>
        <begin position="1"/>
        <end position="25"/>
    </location>
</feature>
<accession>A0AAV2RPG7</accession>
<reference evidence="3 4" key="1">
    <citation type="submission" date="2024-05" db="EMBL/GenBank/DDBJ databases">
        <authorList>
            <person name="Wallberg A."/>
        </authorList>
    </citation>
    <scope>NUCLEOTIDE SEQUENCE [LARGE SCALE GENOMIC DNA]</scope>
</reference>
<dbReference type="InterPro" id="IPR036770">
    <property type="entry name" value="Ankyrin_rpt-contain_sf"/>
</dbReference>
<dbReference type="Gene3D" id="1.25.40.20">
    <property type="entry name" value="Ankyrin repeat-containing domain"/>
    <property type="match status" value="1"/>
</dbReference>
<gene>
    <name evidence="3" type="ORF">MNOR_LOCUS26911</name>
</gene>
<dbReference type="SUPFAM" id="SSF48403">
    <property type="entry name" value="Ankyrin repeat"/>
    <property type="match status" value="1"/>
</dbReference>
<evidence type="ECO:0000313" key="4">
    <source>
        <dbReference type="Proteomes" id="UP001497623"/>
    </source>
</evidence>
<evidence type="ECO:0000313" key="3">
    <source>
        <dbReference type="EMBL" id="CAL4131875.1"/>
    </source>
</evidence>
<feature type="chain" id="PRO_5043461149" evidence="2">
    <location>
        <begin position="26"/>
        <end position="540"/>
    </location>
</feature>
<dbReference type="AlphaFoldDB" id="A0AAV2RPG7"/>
<evidence type="ECO:0000256" key="2">
    <source>
        <dbReference type="SAM" id="SignalP"/>
    </source>
</evidence>
<feature type="non-terminal residue" evidence="3">
    <location>
        <position position="540"/>
    </location>
</feature>
<dbReference type="Proteomes" id="UP001497623">
    <property type="component" value="Unassembled WGS sequence"/>
</dbReference>
<comment type="caution">
    <text evidence="3">The sequence shown here is derived from an EMBL/GenBank/DDBJ whole genome shotgun (WGS) entry which is preliminary data.</text>
</comment>
<sequence>MLLVKLLKNFWLVLLLFGLCDRSAGINYDPGCVVKSTVDIPWQWTSTSISMWAGTSEQQDALLDIEINVKGGSYPRKYDKIALNDTTLHFKRTSSLTDHEDSYNDIEIGPGWVDLDFSINKNYTLSLGNETLMTNISKTQVTSLTCRGSNVTVNCINTPKIWQVESGRSQYIPLESTMGVDFSIFSKSSSIPKIRLGTREISLAWNTQHKQPSQFGEYPLPAFKEHLFMISCDETDIICDISYKVHNVSLPQKLESFKLKELPKVLIVKGRSQDNFAFLLQPQPQMRPYSKAAPISDMSNGTTTTTGTSTSTVVLSILFVVALLGLIVALVYIKRAKPSSKSYKIDAEQPPREMDPLIDSSINNTHSQMPLTPKKSIRLGASCPEHPILWNAILSHDDEAVKHLVSAVQDKQALNGSYVHTEAHFRGNKKVVAAMENAMGVKHDVPQPHMIKQVMEDLDRCLTSVFTAAKAGSYHGREGVDVLLRSYGLPGTVRDLKGQSILHHAVASQDGRKDLKWSINDIRSLLEEHGLYPNAVDYKG</sequence>
<protein>
    <submittedName>
        <fullName evidence="3">Uncharacterized protein</fullName>
    </submittedName>
</protein>
<dbReference type="EMBL" id="CAXKWB010027525">
    <property type="protein sequence ID" value="CAL4131875.1"/>
    <property type="molecule type" value="Genomic_DNA"/>
</dbReference>